<evidence type="ECO:0000313" key="2">
    <source>
        <dbReference type="Proteomes" id="UP000827799"/>
    </source>
</evidence>
<dbReference type="EMBL" id="MZ130485">
    <property type="protein sequence ID" value="QWM90056.1"/>
    <property type="molecule type" value="Genomic_DNA"/>
</dbReference>
<sequence>MIDFSKYVAQSNSDSNFLNTVTVEEVKASQGNQPLRVIPSKDKVGKFFFACGNIRGYVADKLAAKIAAKQSFDTVVVSEVRTKEGKTLLTLHEQGTNSNVIAAF</sequence>
<organism evidence="1 2">
    <name type="scientific">uncultured phage cr18_1</name>
    <dbReference type="NCBI Taxonomy" id="2986407"/>
    <lineage>
        <taxon>Viruses</taxon>
        <taxon>Duplodnaviria</taxon>
        <taxon>Heunggongvirae</taxon>
        <taxon>Uroviricota</taxon>
        <taxon>Caudoviricetes</taxon>
        <taxon>Crassvirales</taxon>
        <taxon>Steigviridae</taxon>
        <taxon>Asinivirinae</taxon>
        <taxon>Lebriduvirus</taxon>
        <taxon>Lebriduvirus gastrointestinalis</taxon>
    </lineage>
</organism>
<proteinExistence type="predicted"/>
<accession>A0AAE7V4P4</accession>
<reference evidence="1 2" key="1">
    <citation type="submission" date="2021-04" db="EMBL/GenBank/DDBJ databases">
        <authorList>
            <person name="Shkoporov A.N."/>
            <person name="Stockdale S.R."/>
            <person name="Guerin E."/>
            <person name="Ross R.P."/>
            <person name="Hill C."/>
        </authorList>
    </citation>
    <scope>NUCLEOTIDE SEQUENCE [LARGE SCALE GENOMIC DNA]</scope>
    <source>
        <strain evidence="2">cr18_1</strain>
    </source>
</reference>
<gene>
    <name evidence="1" type="primary">gp_22720</name>
</gene>
<dbReference type="RefSeq" id="YP_010359628.1">
    <property type="nucleotide sequence ID" value="NC_062775.1"/>
</dbReference>
<keyword evidence="2" id="KW-1185">Reference proteome</keyword>
<protein>
    <submittedName>
        <fullName evidence="1">Uncharacterized protein</fullName>
    </submittedName>
</protein>
<dbReference type="GeneID" id="75691967"/>
<name>A0AAE7V4P4_9CAUD</name>
<evidence type="ECO:0000313" key="1">
    <source>
        <dbReference type="EMBL" id="QWM90056.1"/>
    </source>
</evidence>
<dbReference type="KEGG" id="vg:75691967"/>
<dbReference type="Proteomes" id="UP000827799">
    <property type="component" value="Segment"/>
</dbReference>